<evidence type="ECO:0000313" key="2">
    <source>
        <dbReference type="EMBL" id="CAL1400669.1"/>
    </source>
</evidence>
<dbReference type="Pfam" id="PF14244">
    <property type="entry name" value="Retrotran_gag_3"/>
    <property type="match status" value="1"/>
</dbReference>
<organism evidence="2 3">
    <name type="scientific">Linum trigynum</name>
    <dbReference type="NCBI Taxonomy" id="586398"/>
    <lineage>
        <taxon>Eukaryota</taxon>
        <taxon>Viridiplantae</taxon>
        <taxon>Streptophyta</taxon>
        <taxon>Embryophyta</taxon>
        <taxon>Tracheophyta</taxon>
        <taxon>Spermatophyta</taxon>
        <taxon>Magnoliopsida</taxon>
        <taxon>eudicotyledons</taxon>
        <taxon>Gunneridae</taxon>
        <taxon>Pentapetalae</taxon>
        <taxon>rosids</taxon>
        <taxon>fabids</taxon>
        <taxon>Malpighiales</taxon>
        <taxon>Linaceae</taxon>
        <taxon>Linum</taxon>
    </lineage>
</organism>
<dbReference type="AlphaFoldDB" id="A0AAV2FQR4"/>
<keyword evidence="3" id="KW-1185">Reference proteome</keyword>
<accession>A0AAV2FQR4</accession>
<dbReference type="InterPro" id="IPR029472">
    <property type="entry name" value="Copia-like_N"/>
</dbReference>
<dbReference type="PANTHER" id="PTHR37610">
    <property type="entry name" value="CCHC-TYPE DOMAIN-CONTAINING PROTEIN"/>
    <property type="match status" value="1"/>
</dbReference>
<dbReference type="Proteomes" id="UP001497516">
    <property type="component" value="Chromosome 7"/>
</dbReference>
<dbReference type="EMBL" id="OZ034820">
    <property type="protein sequence ID" value="CAL1400669.1"/>
    <property type="molecule type" value="Genomic_DNA"/>
</dbReference>
<reference evidence="2 3" key="1">
    <citation type="submission" date="2024-04" db="EMBL/GenBank/DDBJ databases">
        <authorList>
            <person name="Fracassetti M."/>
        </authorList>
    </citation>
    <scope>NUCLEOTIDE SEQUENCE [LARGE SCALE GENOMIC DNA]</scope>
</reference>
<name>A0AAV2FQR4_9ROSI</name>
<evidence type="ECO:0000313" key="3">
    <source>
        <dbReference type="Proteomes" id="UP001497516"/>
    </source>
</evidence>
<gene>
    <name evidence="2" type="ORF">LTRI10_LOCUS40782</name>
</gene>
<feature type="domain" description="Retrotransposon Copia-like N-terminal" evidence="1">
    <location>
        <begin position="27"/>
        <end position="71"/>
    </location>
</feature>
<dbReference type="PANTHER" id="PTHR37610:SF81">
    <property type="entry name" value="RETROTRANSPOSON COPIA-LIKE N-TERMINAL DOMAIN-CONTAINING PROTEIN"/>
    <property type="match status" value="1"/>
</dbReference>
<evidence type="ECO:0000259" key="1">
    <source>
        <dbReference type="Pfam" id="PF14244"/>
    </source>
</evidence>
<proteinExistence type="predicted"/>
<sequence length="149" mass="16482">MAHEPDAAAAPPPPPLTYQMEDPYFLHGSEKPGSLLVADRLSTTNYNDWSRAMYNALAAKNKLGFINGTIPESPDTDPKHGAWVRNNVMILSWIQQSVQGEIRKTILSSKSAYEAWHSLQTRYGSGDIIRVAEIEEALATLKQGNQTIT</sequence>
<protein>
    <recommendedName>
        <fullName evidence="1">Retrotransposon Copia-like N-terminal domain-containing protein</fullName>
    </recommendedName>
</protein>